<dbReference type="OrthoDB" id="522056at2759"/>
<comment type="caution">
    <text evidence="2">The sequence shown here is derived from an EMBL/GenBank/DDBJ whole genome shotgun (WGS) entry which is preliminary data.</text>
</comment>
<dbReference type="Pfam" id="PF12796">
    <property type="entry name" value="Ank_2"/>
    <property type="match status" value="1"/>
</dbReference>
<name>A0A2J8AGE2_9CHLO</name>
<evidence type="ECO:0000313" key="3">
    <source>
        <dbReference type="Proteomes" id="UP000236333"/>
    </source>
</evidence>
<dbReference type="Gene3D" id="1.25.40.20">
    <property type="entry name" value="Ankyrin repeat-containing domain"/>
    <property type="match status" value="1"/>
</dbReference>
<dbReference type="SMART" id="SM00248">
    <property type="entry name" value="ANK"/>
    <property type="match status" value="2"/>
</dbReference>
<protein>
    <submittedName>
        <fullName evidence="2">Uncharacterized protein</fullName>
    </submittedName>
</protein>
<evidence type="ECO:0000313" key="2">
    <source>
        <dbReference type="EMBL" id="PNH11594.1"/>
    </source>
</evidence>
<dbReference type="Proteomes" id="UP000236333">
    <property type="component" value="Unassembled WGS sequence"/>
</dbReference>
<evidence type="ECO:0000256" key="1">
    <source>
        <dbReference type="PROSITE-ProRule" id="PRU00023"/>
    </source>
</evidence>
<dbReference type="PANTHER" id="PTHR22677">
    <property type="entry name" value="ANKYRIN REPEAT DOMAIN-CONTAINING PROTEIN 60"/>
    <property type="match status" value="1"/>
</dbReference>
<keyword evidence="1" id="KW-0040">ANK repeat</keyword>
<accession>A0A2J8AGE2</accession>
<dbReference type="SUPFAM" id="SSF48403">
    <property type="entry name" value="Ankyrin repeat"/>
    <property type="match status" value="1"/>
</dbReference>
<proteinExistence type="predicted"/>
<dbReference type="InterPro" id="IPR039323">
    <property type="entry name" value="ANKRD_45/46/60"/>
</dbReference>
<dbReference type="PANTHER" id="PTHR22677:SF4">
    <property type="entry name" value="USHER SYNDROME TYPE-1G PROTEIN-LIKE PROTEIN"/>
    <property type="match status" value="1"/>
</dbReference>
<keyword evidence="3" id="KW-1185">Reference proteome</keyword>
<gene>
    <name evidence="2" type="ORF">TSOC_001553</name>
</gene>
<dbReference type="InterPro" id="IPR002110">
    <property type="entry name" value="Ankyrin_rpt"/>
</dbReference>
<dbReference type="PROSITE" id="PS50088">
    <property type="entry name" value="ANK_REPEAT"/>
    <property type="match status" value="1"/>
</dbReference>
<dbReference type="PROSITE" id="PS50297">
    <property type="entry name" value="ANK_REP_REGION"/>
    <property type="match status" value="1"/>
</dbReference>
<organism evidence="2 3">
    <name type="scientific">Tetrabaena socialis</name>
    <dbReference type="NCBI Taxonomy" id="47790"/>
    <lineage>
        <taxon>Eukaryota</taxon>
        <taxon>Viridiplantae</taxon>
        <taxon>Chlorophyta</taxon>
        <taxon>core chlorophytes</taxon>
        <taxon>Chlorophyceae</taxon>
        <taxon>CS clade</taxon>
        <taxon>Chlamydomonadales</taxon>
        <taxon>Tetrabaenaceae</taxon>
        <taxon>Tetrabaena</taxon>
    </lineage>
</organism>
<dbReference type="EMBL" id="PGGS01000026">
    <property type="protein sequence ID" value="PNH11594.1"/>
    <property type="molecule type" value="Genomic_DNA"/>
</dbReference>
<sequence>MVDAVNWEGWTPFFCAISRGNVEIADFLLRAGANLHHTTPSGMYAMHIAAWFAQDDSVAYLLTKRAHLHKENVYGNPPITLCRPGPIKRVM</sequence>
<reference evidence="2 3" key="1">
    <citation type="journal article" date="2017" name="Mol. Biol. Evol.">
        <title>The 4-celled Tetrabaena socialis nuclear genome reveals the essential components for genetic control of cell number at the origin of multicellularity in the volvocine lineage.</title>
        <authorList>
            <person name="Featherston J."/>
            <person name="Arakaki Y."/>
            <person name="Hanschen E.R."/>
            <person name="Ferris P.J."/>
            <person name="Michod R.E."/>
            <person name="Olson B.J.S.C."/>
            <person name="Nozaki H."/>
            <person name="Durand P.M."/>
        </authorList>
    </citation>
    <scope>NUCLEOTIDE SEQUENCE [LARGE SCALE GENOMIC DNA]</scope>
    <source>
        <strain evidence="2 3">NIES-571</strain>
    </source>
</reference>
<feature type="repeat" description="ANK" evidence="1">
    <location>
        <begin position="8"/>
        <end position="40"/>
    </location>
</feature>
<dbReference type="InterPro" id="IPR036770">
    <property type="entry name" value="Ankyrin_rpt-contain_sf"/>
</dbReference>
<dbReference type="AlphaFoldDB" id="A0A2J8AGE2"/>